<sequence length="107" mass="12581">MIIYLIIWLVDVMKINKRKLLRRIIGQELWKKMSLEEIRLYLLLIISVDQTSGVGKLSTESLERYLGYSLQDEQLGKVARTFQRLHLAEITHSSGKREIGFRLFSDE</sequence>
<gene>
    <name evidence="1" type="ORF">DRJ00_08245</name>
</gene>
<dbReference type="EMBL" id="QMPZ01000172">
    <property type="protein sequence ID" value="RLE07378.1"/>
    <property type="molecule type" value="Genomic_DNA"/>
</dbReference>
<dbReference type="Proteomes" id="UP000279422">
    <property type="component" value="Unassembled WGS sequence"/>
</dbReference>
<reference evidence="1 2" key="1">
    <citation type="submission" date="2018-06" db="EMBL/GenBank/DDBJ databases">
        <title>Extensive metabolic versatility and redundancy in microbially diverse, dynamic hydrothermal sediments.</title>
        <authorList>
            <person name="Dombrowski N."/>
            <person name="Teske A."/>
            <person name="Baker B.J."/>
        </authorList>
    </citation>
    <scope>NUCLEOTIDE SEQUENCE [LARGE SCALE GENOMIC DNA]</scope>
    <source>
        <strain evidence="1">B47_G16</strain>
    </source>
</reference>
<proteinExistence type="predicted"/>
<accession>A0A497E1R5</accession>
<dbReference type="AlphaFoldDB" id="A0A497E1R5"/>
<organism evidence="1 2">
    <name type="scientific">Aerophobetes bacterium</name>
    <dbReference type="NCBI Taxonomy" id="2030807"/>
    <lineage>
        <taxon>Bacteria</taxon>
        <taxon>Candidatus Aerophobota</taxon>
    </lineage>
</organism>
<comment type="caution">
    <text evidence="1">The sequence shown here is derived from an EMBL/GenBank/DDBJ whole genome shotgun (WGS) entry which is preliminary data.</text>
</comment>
<name>A0A497E1R5_UNCAE</name>
<evidence type="ECO:0000313" key="2">
    <source>
        <dbReference type="Proteomes" id="UP000279422"/>
    </source>
</evidence>
<protein>
    <submittedName>
        <fullName evidence="1">Uncharacterized protein</fullName>
    </submittedName>
</protein>
<evidence type="ECO:0000313" key="1">
    <source>
        <dbReference type="EMBL" id="RLE07378.1"/>
    </source>
</evidence>